<keyword evidence="6" id="KW-0479">Metal-binding</keyword>
<evidence type="ECO:0000256" key="5">
    <source>
        <dbReference type="ARBA" id="ARBA00022691"/>
    </source>
</evidence>
<keyword evidence="8" id="KW-0408">Iron</keyword>
<protein>
    <submittedName>
        <fullName evidence="10">KamA family protein</fullName>
    </submittedName>
</protein>
<dbReference type="InterPro" id="IPR058240">
    <property type="entry name" value="rSAM_sf"/>
</dbReference>
<dbReference type="InterPro" id="IPR003739">
    <property type="entry name" value="Lys_aminomutase/Glu_NH3_mut"/>
</dbReference>
<evidence type="ECO:0000256" key="1">
    <source>
        <dbReference type="ARBA" id="ARBA00001933"/>
    </source>
</evidence>
<evidence type="ECO:0000313" key="10">
    <source>
        <dbReference type="EMBL" id="SMO81488.1"/>
    </source>
</evidence>
<accession>A0A521EC20</accession>
<dbReference type="GO" id="GO:0051539">
    <property type="term" value="F:4 iron, 4 sulfur cluster binding"/>
    <property type="evidence" value="ECO:0007669"/>
    <property type="project" value="UniProtKB-KW"/>
</dbReference>
<dbReference type="Gene3D" id="3.20.20.70">
    <property type="entry name" value="Aldolase class I"/>
    <property type="match status" value="1"/>
</dbReference>
<keyword evidence="4" id="KW-0004">4Fe-4S</keyword>
<evidence type="ECO:0000256" key="7">
    <source>
        <dbReference type="ARBA" id="ARBA00022898"/>
    </source>
</evidence>
<evidence type="ECO:0000256" key="2">
    <source>
        <dbReference type="ARBA" id="ARBA00001966"/>
    </source>
</evidence>
<evidence type="ECO:0000256" key="9">
    <source>
        <dbReference type="ARBA" id="ARBA00023014"/>
    </source>
</evidence>
<keyword evidence="9" id="KW-0411">Iron-sulfur</keyword>
<keyword evidence="11" id="KW-1185">Reference proteome</keyword>
<evidence type="ECO:0000313" key="11">
    <source>
        <dbReference type="Proteomes" id="UP000319040"/>
    </source>
</evidence>
<comment type="similarity">
    <text evidence="3">Belongs to the radical SAM superfamily. KamA family.</text>
</comment>
<comment type="cofactor">
    <cofactor evidence="1">
        <name>pyridoxal 5'-phosphate</name>
        <dbReference type="ChEBI" id="CHEBI:597326"/>
    </cofactor>
</comment>
<dbReference type="PANTHER" id="PTHR30538:SF0">
    <property type="entry name" value="L-LYSINE 2,3-AMINOMUTASE AQ_1632-RELATED"/>
    <property type="match status" value="1"/>
</dbReference>
<evidence type="ECO:0000256" key="4">
    <source>
        <dbReference type="ARBA" id="ARBA00022485"/>
    </source>
</evidence>
<gene>
    <name evidence="10" type="ORF">SAMN06265379_108126</name>
</gene>
<reference evidence="10 11" key="1">
    <citation type="submission" date="2017-05" db="EMBL/GenBank/DDBJ databases">
        <authorList>
            <person name="Varghese N."/>
            <person name="Submissions S."/>
        </authorList>
    </citation>
    <scope>NUCLEOTIDE SEQUENCE [LARGE SCALE GENOMIC DNA]</scope>
    <source>
        <strain evidence="10 11">DSM 27040</strain>
    </source>
</reference>
<evidence type="ECO:0000256" key="3">
    <source>
        <dbReference type="ARBA" id="ARBA00008703"/>
    </source>
</evidence>
<evidence type="ECO:0000256" key="6">
    <source>
        <dbReference type="ARBA" id="ARBA00022723"/>
    </source>
</evidence>
<dbReference type="Proteomes" id="UP000319040">
    <property type="component" value="Unassembled WGS sequence"/>
</dbReference>
<dbReference type="PANTHER" id="PTHR30538">
    <property type="entry name" value="LYSINE 2,3-AMINOMUTASE-RELATED"/>
    <property type="match status" value="1"/>
</dbReference>
<dbReference type="SUPFAM" id="SSF102114">
    <property type="entry name" value="Radical SAM enzymes"/>
    <property type="match status" value="1"/>
</dbReference>
<dbReference type="AlphaFoldDB" id="A0A521EC20"/>
<keyword evidence="7" id="KW-0663">Pyridoxal phosphate</keyword>
<dbReference type="InterPro" id="IPR007197">
    <property type="entry name" value="rSAM"/>
</dbReference>
<dbReference type="GO" id="GO:0003824">
    <property type="term" value="F:catalytic activity"/>
    <property type="evidence" value="ECO:0007669"/>
    <property type="project" value="InterPro"/>
</dbReference>
<dbReference type="EMBL" id="FXTB01000008">
    <property type="protein sequence ID" value="SMO81488.1"/>
    <property type="molecule type" value="Genomic_DNA"/>
</dbReference>
<proteinExistence type="inferred from homology"/>
<dbReference type="SFLD" id="SFLDS00029">
    <property type="entry name" value="Radical_SAM"/>
    <property type="match status" value="1"/>
</dbReference>
<sequence length="425" mass="48732">MRYQAYTLKNYLTLSQVQSSLSPAEIEAIRVVGNVLPFKANNYVVNELIDWGNLSNDPIYHLTFPQKEMLSHKHFQEIEKALKNNLSAPELKSIVDNIRYDLNPNSSGQMENIPVLGEVKLSGMQHQYNETILFFPRSSQTCHAYCTFCFRWPQFVGIDDLKFAAQETSLLVEYLQQHPEVTDVLFTGGDPLVMSAKKLQEYIDPLLNADLPNLQTIRIGTKALSYWPYRFVSDKDSDDLLRLFEKVVNSGVQLAFMAHFNHSNELKTKVLETAIKRIRNTGAVIRTQSPIMNHINNSADEWAEMWKRQVNLGCIPYYMFVARDTGAQKYFAVTLEDAWKVYREAYSKVSGLARTVRGPIMSANPGKVQVLGVNEINNEKIFNLMFTQGRNPNWVGQPFFAKYNPDAIWLNDLKPIDGKSKFFFE</sequence>
<name>A0A521EC20_SACCC</name>
<organism evidence="10 11">
    <name type="scientific">Saccharicrinis carchari</name>
    <dbReference type="NCBI Taxonomy" id="1168039"/>
    <lineage>
        <taxon>Bacteria</taxon>
        <taxon>Pseudomonadati</taxon>
        <taxon>Bacteroidota</taxon>
        <taxon>Bacteroidia</taxon>
        <taxon>Marinilabiliales</taxon>
        <taxon>Marinilabiliaceae</taxon>
        <taxon>Saccharicrinis</taxon>
    </lineage>
</organism>
<evidence type="ECO:0000256" key="8">
    <source>
        <dbReference type="ARBA" id="ARBA00023004"/>
    </source>
</evidence>
<dbReference type="GO" id="GO:0046872">
    <property type="term" value="F:metal ion binding"/>
    <property type="evidence" value="ECO:0007669"/>
    <property type="project" value="UniProtKB-KW"/>
</dbReference>
<dbReference type="SFLD" id="SFLDG01070">
    <property type="entry name" value="PLP-dependent"/>
    <property type="match status" value="1"/>
</dbReference>
<dbReference type="RefSeq" id="WP_142534171.1">
    <property type="nucleotide sequence ID" value="NZ_FXTB01000008.1"/>
</dbReference>
<comment type="cofactor">
    <cofactor evidence="2">
        <name>[4Fe-4S] cluster</name>
        <dbReference type="ChEBI" id="CHEBI:49883"/>
    </cofactor>
</comment>
<dbReference type="InterPro" id="IPR013785">
    <property type="entry name" value="Aldolase_TIM"/>
</dbReference>
<keyword evidence="5" id="KW-0949">S-adenosyl-L-methionine</keyword>
<dbReference type="OrthoDB" id="9768064at2"/>